<dbReference type="EMBL" id="JANKHO010001299">
    <property type="protein sequence ID" value="KAJ3502306.1"/>
    <property type="molecule type" value="Genomic_DNA"/>
</dbReference>
<keyword evidence="1" id="KW-0175">Coiled coil</keyword>
<evidence type="ECO:0000313" key="2">
    <source>
        <dbReference type="EMBL" id="KAJ3502306.1"/>
    </source>
</evidence>
<dbReference type="OrthoDB" id="2925107at2759"/>
<organism evidence="2 3">
    <name type="scientific">Agrocybe chaxingu</name>
    <dbReference type="NCBI Taxonomy" id="84603"/>
    <lineage>
        <taxon>Eukaryota</taxon>
        <taxon>Fungi</taxon>
        <taxon>Dikarya</taxon>
        <taxon>Basidiomycota</taxon>
        <taxon>Agaricomycotina</taxon>
        <taxon>Agaricomycetes</taxon>
        <taxon>Agaricomycetidae</taxon>
        <taxon>Agaricales</taxon>
        <taxon>Agaricineae</taxon>
        <taxon>Strophariaceae</taxon>
        <taxon>Agrocybe</taxon>
    </lineage>
</organism>
<evidence type="ECO:0000256" key="1">
    <source>
        <dbReference type="SAM" id="Coils"/>
    </source>
</evidence>
<feature type="coiled-coil region" evidence="1">
    <location>
        <begin position="65"/>
        <end position="99"/>
    </location>
</feature>
<evidence type="ECO:0008006" key="4">
    <source>
        <dbReference type="Google" id="ProtNLM"/>
    </source>
</evidence>
<proteinExistence type="predicted"/>
<keyword evidence="3" id="KW-1185">Reference proteome</keyword>
<gene>
    <name evidence="2" type="ORF">NLJ89_g8949</name>
</gene>
<evidence type="ECO:0000313" key="3">
    <source>
        <dbReference type="Proteomes" id="UP001148786"/>
    </source>
</evidence>
<dbReference type="SUPFAM" id="SSF52047">
    <property type="entry name" value="RNI-like"/>
    <property type="match status" value="1"/>
</dbReference>
<name>A0A9W8MSB0_9AGAR</name>
<dbReference type="Proteomes" id="UP001148786">
    <property type="component" value="Unassembled WGS sequence"/>
</dbReference>
<dbReference type="AlphaFoldDB" id="A0A9W8MSB0"/>
<sequence>MDNDSDEEPWKFSATDFLSDSEEASMSNILEFPEEVLSAFKTNQPPPEVAVEKALTLREHPAALISEFDAKLADLDAQVKELEKEKNELEKVALPHRRKLQICDTVLAPIRHVPFDIIREIARSTLPDYPTATTKDAPLSLCQVSSAWRTAALSIPELWTTLYISLKDVLSISRYKRRVIQWFERAKRRPVSLFIYFDFPVTHMETAKQAYGIFLRRIRSHVSQIQHLGVSAETLRDILPCFKDAGWALDGLKTLELQDKEFASLDWATFGTRPEPDVVLPSMDVFKSAASLRSLIIEGDFYMRTGANPLIPWAQLTVVKLTEWLRDGDWVQIMLLCPQIVLGDFQIAAEEVPEVVAPKPVLEHLEELHLLLFDNSISAIDLLNLFLLPKLCMVNLRHENIDDGATSLFPAKEVSALQTIERFYFEDVWKKTTPLYVVEMITEMSNLRELELTDVVPGPTYQTLFEAMSFNTMAPILPMLSSLYVVAPKKLTDWSNFVEMVRSRIFNVPAGCQPLSEVRVVIQQSWNRKMRRKVIPAIAGLKESLRACKEAGMRLSIGDNHDAIYSRRPAVVGPRWYPH</sequence>
<comment type="caution">
    <text evidence="2">The sequence shown here is derived from an EMBL/GenBank/DDBJ whole genome shotgun (WGS) entry which is preliminary data.</text>
</comment>
<accession>A0A9W8MSB0</accession>
<protein>
    <recommendedName>
        <fullName evidence="4">F-box domain-containing protein</fullName>
    </recommendedName>
</protein>
<reference evidence="2" key="1">
    <citation type="submission" date="2022-07" db="EMBL/GenBank/DDBJ databases">
        <title>Genome Sequence of Agrocybe chaxingu.</title>
        <authorList>
            <person name="Buettner E."/>
        </authorList>
    </citation>
    <scope>NUCLEOTIDE SEQUENCE</scope>
    <source>
        <strain evidence="2">MP-N11</strain>
    </source>
</reference>